<feature type="domain" description="Rhodopsin" evidence="8">
    <location>
        <begin position="42"/>
        <end position="256"/>
    </location>
</feature>
<gene>
    <name evidence="9" type="ORF">TWF191_008892</name>
</gene>
<comment type="similarity">
    <text evidence="5">Belongs to the SAT4 family.</text>
</comment>
<dbReference type="Pfam" id="PF20684">
    <property type="entry name" value="Fung_rhodopsin"/>
    <property type="match status" value="1"/>
</dbReference>
<dbReference type="PANTHER" id="PTHR33048">
    <property type="entry name" value="PTH11-LIKE INTEGRAL MEMBRANE PROTEIN (AFU_ORTHOLOGUE AFUA_5G11245)"/>
    <property type="match status" value="1"/>
</dbReference>
<feature type="compositionally biased region" description="Basic and acidic residues" evidence="6">
    <location>
        <begin position="388"/>
        <end position="399"/>
    </location>
</feature>
<feature type="region of interest" description="Disordered" evidence="6">
    <location>
        <begin position="388"/>
        <end position="420"/>
    </location>
</feature>
<evidence type="ECO:0000256" key="6">
    <source>
        <dbReference type="SAM" id="MobiDB-lite"/>
    </source>
</evidence>
<name>A0A6G1MH82_ORBOL</name>
<dbReference type="EMBL" id="WIPF01000061">
    <property type="protein sequence ID" value="KAF3216988.1"/>
    <property type="molecule type" value="Genomic_DNA"/>
</dbReference>
<evidence type="ECO:0000256" key="5">
    <source>
        <dbReference type="ARBA" id="ARBA00038359"/>
    </source>
</evidence>
<feature type="transmembrane region" description="Helical" evidence="7">
    <location>
        <begin position="226"/>
        <end position="248"/>
    </location>
</feature>
<protein>
    <recommendedName>
        <fullName evidence="8">Rhodopsin domain-containing protein</fullName>
    </recommendedName>
</protein>
<feature type="transmembrane region" description="Helical" evidence="7">
    <location>
        <begin position="57"/>
        <end position="76"/>
    </location>
</feature>
<evidence type="ECO:0000313" key="10">
    <source>
        <dbReference type="Proteomes" id="UP000483672"/>
    </source>
</evidence>
<keyword evidence="3 7" id="KW-1133">Transmembrane helix</keyword>
<accession>A0A6G1MH82</accession>
<sequence length="436" mass="48442">MPSPTSVENPKGLPPILKSEIKLQLALTTALAVITTIVVFGRLYIRRFYIGKVELNDWVLLLAWIFLIGFTGTQIASVPTAYTLSDQLEQGIFDPDAITLKLKYDYVLIILYYTCVYLTKLSILCLYLRLCKRENKLRYLSSGWLLRALTWLTLVFITLMFIPCVLVSICRCIPLSTVWSVRSDAKDGGCINRIVFFLSTSVLHIFADIVIAILPIPLVLKIRGPLIYRISLLGVLMLGLLATIAWYVSFICISDFPHPQLSPQIHILILATRISKVEVNTDSVGRLVILVEAYQRNGFFYQYATMINTWSYCECALGIIGASVPALKPVLRKMFQILGAAGWTSASCTGPQERSGQSGSLPCHIAIEENKRRIKNLHLAEAGDLYDSKCSKSDSKTRTDSSGSGSARTQSTLTTRQEVSIPLAAKLRMSGCSDSH</sequence>
<dbReference type="Proteomes" id="UP000483672">
    <property type="component" value="Unassembled WGS sequence"/>
</dbReference>
<dbReference type="AlphaFoldDB" id="A0A6G1MH82"/>
<comment type="subcellular location">
    <subcellularLocation>
        <location evidence="1">Membrane</location>
        <topology evidence="1">Multi-pass membrane protein</topology>
    </subcellularLocation>
</comment>
<feature type="transmembrane region" description="Helical" evidence="7">
    <location>
        <begin position="106"/>
        <end position="128"/>
    </location>
</feature>
<feature type="compositionally biased region" description="Polar residues" evidence="6">
    <location>
        <begin position="407"/>
        <end position="418"/>
    </location>
</feature>
<feature type="transmembrane region" description="Helical" evidence="7">
    <location>
        <begin position="23"/>
        <end position="45"/>
    </location>
</feature>
<evidence type="ECO:0000256" key="7">
    <source>
        <dbReference type="SAM" id="Phobius"/>
    </source>
</evidence>
<reference evidence="9 10" key="1">
    <citation type="submission" date="2019-06" db="EMBL/GenBank/DDBJ databases">
        <authorList>
            <person name="Palmer J.M."/>
        </authorList>
    </citation>
    <scope>NUCLEOTIDE SEQUENCE [LARGE SCALE GENOMIC DNA]</scope>
    <source>
        <strain evidence="9 10">TWF191</strain>
    </source>
</reference>
<evidence type="ECO:0000256" key="2">
    <source>
        <dbReference type="ARBA" id="ARBA00022692"/>
    </source>
</evidence>
<evidence type="ECO:0000256" key="1">
    <source>
        <dbReference type="ARBA" id="ARBA00004141"/>
    </source>
</evidence>
<evidence type="ECO:0000256" key="3">
    <source>
        <dbReference type="ARBA" id="ARBA00022989"/>
    </source>
</evidence>
<keyword evidence="2 7" id="KW-0812">Transmembrane</keyword>
<comment type="caution">
    <text evidence="9">The sequence shown here is derived from an EMBL/GenBank/DDBJ whole genome shotgun (WGS) entry which is preliminary data.</text>
</comment>
<feature type="transmembrane region" description="Helical" evidence="7">
    <location>
        <begin position="149"/>
        <end position="174"/>
    </location>
</feature>
<evidence type="ECO:0000256" key="4">
    <source>
        <dbReference type="ARBA" id="ARBA00023136"/>
    </source>
</evidence>
<dbReference type="PANTHER" id="PTHR33048:SF123">
    <property type="entry name" value="INTEGRAL MEMBRANE PROTEIN"/>
    <property type="match status" value="1"/>
</dbReference>
<proteinExistence type="inferred from homology"/>
<evidence type="ECO:0000259" key="8">
    <source>
        <dbReference type="Pfam" id="PF20684"/>
    </source>
</evidence>
<dbReference type="GO" id="GO:0016020">
    <property type="term" value="C:membrane"/>
    <property type="evidence" value="ECO:0007669"/>
    <property type="project" value="UniProtKB-SubCell"/>
</dbReference>
<evidence type="ECO:0000313" key="9">
    <source>
        <dbReference type="EMBL" id="KAF3216988.1"/>
    </source>
</evidence>
<feature type="transmembrane region" description="Helical" evidence="7">
    <location>
        <begin position="194"/>
        <end position="214"/>
    </location>
</feature>
<keyword evidence="4 7" id="KW-0472">Membrane</keyword>
<organism evidence="9 10">
    <name type="scientific">Orbilia oligospora</name>
    <name type="common">Nematode-trapping fungus</name>
    <name type="synonym">Arthrobotrys oligospora</name>
    <dbReference type="NCBI Taxonomy" id="2813651"/>
    <lineage>
        <taxon>Eukaryota</taxon>
        <taxon>Fungi</taxon>
        <taxon>Dikarya</taxon>
        <taxon>Ascomycota</taxon>
        <taxon>Pezizomycotina</taxon>
        <taxon>Orbiliomycetes</taxon>
        <taxon>Orbiliales</taxon>
        <taxon>Orbiliaceae</taxon>
        <taxon>Orbilia</taxon>
    </lineage>
</organism>
<dbReference type="InterPro" id="IPR049326">
    <property type="entry name" value="Rhodopsin_dom_fungi"/>
</dbReference>
<dbReference type="InterPro" id="IPR052337">
    <property type="entry name" value="SAT4-like"/>
</dbReference>